<reference evidence="2" key="2">
    <citation type="journal article" date="2021" name="PeerJ">
        <title>Extensive microbial diversity within the chicken gut microbiome revealed by metagenomics and culture.</title>
        <authorList>
            <person name="Gilroy R."/>
            <person name="Ravi A."/>
            <person name="Getino M."/>
            <person name="Pursley I."/>
            <person name="Horton D.L."/>
            <person name="Alikhan N.F."/>
            <person name="Baker D."/>
            <person name="Gharbi K."/>
            <person name="Hall N."/>
            <person name="Watson M."/>
            <person name="Adriaenssens E.M."/>
            <person name="Foster-Nyarko E."/>
            <person name="Jarju S."/>
            <person name="Secka A."/>
            <person name="Antonio M."/>
            <person name="Oren A."/>
            <person name="Chaudhuri R.R."/>
            <person name="La Ragione R."/>
            <person name="Hildebrand F."/>
            <person name="Pallen M.J."/>
        </authorList>
    </citation>
    <scope>NUCLEOTIDE SEQUENCE</scope>
    <source>
        <strain evidence="2">ChiHecec3B27-6122</strain>
    </source>
</reference>
<dbReference type="PANTHER" id="PTHR30469:SF15">
    <property type="entry name" value="HLYD FAMILY OF SECRETION PROTEINS"/>
    <property type="match status" value="1"/>
</dbReference>
<comment type="caution">
    <text evidence="2">The sequence shown here is derived from an EMBL/GenBank/DDBJ whole genome shotgun (WGS) entry which is preliminary data.</text>
</comment>
<feature type="non-terminal residue" evidence="2">
    <location>
        <position position="1"/>
    </location>
</feature>
<proteinExistence type="predicted"/>
<sequence>EYQYLADALEEAGGYVEGTGEDSLDSLETALKEAKLALDTAKARYANEYEFIQRLAGLKHGGDLTTYSDAIASAFGEKTAVSAEYYFGEGASITSLYVEQRNLGIEGAKDVYTGWNCYKNLPSTDLAAIASGYKSVNEAQIAYDKAQAAYDKALEQAQPQNAELNRRVKEAKKYMDDLKEEYDKLVEKKTTYDAAKDEVVSAENALSALLKTSQLDNLELSRMAKQIQTLKDKIAALSAGEQDENGVVTGGQVVSEVNGVVKEINVSAGSNTDPNTAAITVEVPDRGYTVSMSVTNEQAQKVVIGDSAEISTGYWGGSDMQARLVGVRADTQNPQSGGKLLVFDVTGSDIESGTQASISIGQRSQNYETIVPNSALRSDSNGSFVLVVVAKSSPLGNRFVATRVDVTELAKDDVNTAVSGGISAYDMVLTTSTKPVEDGMLVRLPD</sequence>
<dbReference type="Proteomes" id="UP000886876">
    <property type="component" value="Unassembled WGS sequence"/>
</dbReference>
<protein>
    <submittedName>
        <fullName evidence="2">Uncharacterized protein</fullName>
    </submittedName>
</protein>
<dbReference type="GO" id="GO:1990281">
    <property type="term" value="C:efflux pump complex"/>
    <property type="evidence" value="ECO:0007669"/>
    <property type="project" value="TreeGrafter"/>
</dbReference>
<evidence type="ECO:0000313" key="3">
    <source>
        <dbReference type="Proteomes" id="UP000886876"/>
    </source>
</evidence>
<evidence type="ECO:0000256" key="1">
    <source>
        <dbReference type="SAM" id="Coils"/>
    </source>
</evidence>
<dbReference type="AlphaFoldDB" id="A0A9D1KAB8"/>
<reference evidence="2" key="1">
    <citation type="submission" date="2020-10" db="EMBL/GenBank/DDBJ databases">
        <authorList>
            <person name="Gilroy R."/>
        </authorList>
    </citation>
    <scope>NUCLEOTIDE SEQUENCE</scope>
    <source>
        <strain evidence="2">ChiHecec3B27-6122</strain>
    </source>
</reference>
<feature type="coiled-coil region" evidence="1">
    <location>
        <begin position="136"/>
        <end position="212"/>
    </location>
</feature>
<keyword evidence="1" id="KW-0175">Coiled coil</keyword>
<organism evidence="2 3">
    <name type="scientific">Candidatus Scatomorpha pullistercoris</name>
    <dbReference type="NCBI Taxonomy" id="2840929"/>
    <lineage>
        <taxon>Bacteria</taxon>
        <taxon>Bacillati</taxon>
        <taxon>Bacillota</taxon>
        <taxon>Clostridia</taxon>
        <taxon>Eubacteriales</taxon>
        <taxon>Candidatus Scatomorpha</taxon>
    </lineage>
</organism>
<name>A0A9D1KAB8_9FIRM</name>
<dbReference type="GO" id="GO:0015562">
    <property type="term" value="F:efflux transmembrane transporter activity"/>
    <property type="evidence" value="ECO:0007669"/>
    <property type="project" value="TreeGrafter"/>
</dbReference>
<dbReference type="Gene3D" id="2.40.420.20">
    <property type="match status" value="1"/>
</dbReference>
<gene>
    <name evidence="2" type="ORF">IAD42_08985</name>
</gene>
<evidence type="ECO:0000313" key="2">
    <source>
        <dbReference type="EMBL" id="HIS98097.1"/>
    </source>
</evidence>
<accession>A0A9D1KAB8</accession>
<dbReference type="PANTHER" id="PTHR30469">
    <property type="entry name" value="MULTIDRUG RESISTANCE PROTEIN MDTA"/>
    <property type="match status" value="1"/>
</dbReference>
<dbReference type="EMBL" id="DVJS01000225">
    <property type="protein sequence ID" value="HIS98097.1"/>
    <property type="molecule type" value="Genomic_DNA"/>
</dbReference>